<dbReference type="Pfam" id="PF01580">
    <property type="entry name" value="FtsK_SpoIIIE"/>
    <property type="match status" value="1"/>
</dbReference>
<proteinExistence type="inferred from homology"/>
<dbReference type="Pfam" id="PF13491">
    <property type="entry name" value="FtsK_4TM"/>
    <property type="match status" value="1"/>
</dbReference>
<dbReference type="Pfam" id="PF09397">
    <property type="entry name" value="FtsK_gamma"/>
    <property type="match status" value="1"/>
</dbReference>
<keyword evidence="7" id="KW-0159">Chromosome partition</keyword>
<name>A0ABY4F413_9BACT</name>
<evidence type="ECO:0000256" key="3">
    <source>
        <dbReference type="ARBA" id="ARBA00022475"/>
    </source>
</evidence>
<comment type="subcellular location">
    <subcellularLocation>
        <location evidence="1">Cell membrane</location>
        <topology evidence="1">Multi-pass membrane protein</topology>
    </subcellularLocation>
</comment>
<evidence type="ECO:0000313" key="17">
    <source>
        <dbReference type="EMBL" id="UOQ51384.1"/>
    </source>
</evidence>
<keyword evidence="4" id="KW-0132">Cell division</keyword>
<dbReference type="InterPro" id="IPR036390">
    <property type="entry name" value="WH_DNA-bd_sf"/>
</dbReference>
<keyword evidence="9 15" id="KW-1133">Transmembrane helix</keyword>
<evidence type="ECO:0000256" key="5">
    <source>
        <dbReference type="ARBA" id="ARBA00022692"/>
    </source>
</evidence>
<evidence type="ECO:0000256" key="9">
    <source>
        <dbReference type="ARBA" id="ARBA00022989"/>
    </source>
</evidence>
<evidence type="ECO:0000256" key="13">
    <source>
        <dbReference type="PROSITE-ProRule" id="PRU00289"/>
    </source>
</evidence>
<evidence type="ECO:0000256" key="14">
    <source>
        <dbReference type="SAM" id="MobiDB-lite"/>
    </source>
</evidence>
<feature type="binding site" evidence="13">
    <location>
        <begin position="661"/>
        <end position="668"/>
    </location>
    <ligand>
        <name>ATP</name>
        <dbReference type="ChEBI" id="CHEBI:30616"/>
    </ligand>
</feature>
<dbReference type="RefSeq" id="WP_244714594.1">
    <property type="nucleotide sequence ID" value="NZ_CP095049.1"/>
</dbReference>
<feature type="transmembrane region" description="Helical" evidence="15">
    <location>
        <begin position="172"/>
        <end position="194"/>
    </location>
</feature>
<accession>A0ABY4F413</accession>
<evidence type="ECO:0000256" key="1">
    <source>
        <dbReference type="ARBA" id="ARBA00004651"/>
    </source>
</evidence>
<dbReference type="InterPro" id="IPR050206">
    <property type="entry name" value="FtsK/SpoIIIE/SftA"/>
</dbReference>
<dbReference type="SUPFAM" id="SSF46785">
    <property type="entry name" value="Winged helix' DNA-binding domain"/>
    <property type="match status" value="1"/>
</dbReference>
<dbReference type="InterPro" id="IPR027417">
    <property type="entry name" value="P-loop_NTPase"/>
</dbReference>
<organism evidence="17 18">
    <name type="scientific">Hymenobacter cellulosivorans</name>
    <dbReference type="NCBI Taxonomy" id="2932249"/>
    <lineage>
        <taxon>Bacteria</taxon>
        <taxon>Pseudomonadati</taxon>
        <taxon>Bacteroidota</taxon>
        <taxon>Cytophagia</taxon>
        <taxon>Cytophagales</taxon>
        <taxon>Hymenobacteraceae</taxon>
        <taxon>Hymenobacter</taxon>
    </lineage>
</organism>
<evidence type="ECO:0000256" key="4">
    <source>
        <dbReference type="ARBA" id="ARBA00022618"/>
    </source>
</evidence>
<dbReference type="Gene3D" id="1.10.10.10">
    <property type="entry name" value="Winged helix-like DNA-binding domain superfamily/Winged helix DNA-binding domain"/>
    <property type="match status" value="1"/>
</dbReference>
<protein>
    <submittedName>
        <fullName evidence="17">DNA translocase FtsK</fullName>
    </submittedName>
</protein>
<reference evidence="17 18" key="1">
    <citation type="submission" date="2022-04" db="EMBL/GenBank/DDBJ databases">
        <title>Hymenobacter sp. isolated from the air.</title>
        <authorList>
            <person name="Won M."/>
            <person name="Lee C.-M."/>
            <person name="Woen H.-Y."/>
            <person name="Kwon S.-W."/>
        </authorList>
    </citation>
    <scope>NUCLEOTIDE SEQUENCE [LARGE SCALE GENOMIC DNA]</scope>
    <source>
        <strain evidence="18">5116 S-27</strain>
    </source>
</reference>
<dbReference type="SUPFAM" id="SSF52540">
    <property type="entry name" value="P-loop containing nucleoside triphosphate hydrolases"/>
    <property type="match status" value="1"/>
</dbReference>
<comment type="similarity">
    <text evidence="2">Belongs to the FtsK/SpoIIIE/SftA family.</text>
</comment>
<feature type="compositionally biased region" description="Basic and acidic residues" evidence="14">
    <location>
        <begin position="33"/>
        <end position="42"/>
    </location>
</feature>
<feature type="transmembrane region" description="Helical" evidence="15">
    <location>
        <begin position="139"/>
        <end position="160"/>
    </location>
</feature>
<dbReference type="EMBL" id="CP095049">
    <property type="protein sequence ID" value="UOQ51384.1"/>
    <property type="molecule type" value="Genomic_DNA"/>
</dbReference>
<feature type="region of interest" description="Disordered" evidence="14">
    <location>
        <begin position="1"/>
        <end position="56"/>
    </location>
</feature>
<keyword evidence="12" id="KW-0131">Cell cycle</keyword>
<keyword evidence="5 15" id="KW-0812">Transmembrane</keyword>
<keyword evidence="11 15" id="KW-0472">Membrane</keyword>
<evidence type="ECO:0000256" key="6">
    <source>
        <dbReference type="ARBA" id="ARBA00022741"/>
    </source>
</evidence>
<evidence type="ECO:0000256" key="11">
    <source>
        <dbReference type="ARBA" id="ARBA00023136"/>
    </source>
</evidence>
<evidence type="ECO:0000256" key="15">
    <source>
        <dbReference type="SAM" id="Phobius"/>
    </source>
</evidence>
<evidence type="ECO:0000313" key="18">
    <source>
        <dbReference type="Proteomes" id="UP000831785"/>
    </source>
</evidence>
<keyword evidence="10" id="KW-0238">DNA-binding</keyword>
<keyword evidence="8 13" id="KW-0067">ATP-binding</keyword>
<evidence type="ECO:0000256" key="10">
    <source>
        <dbReference type="ARBA" id="ARBA00023125"/>
    </source>
</evidence>
<feature type="transmembrane region" description="Helical" evidence="15">
    <location>
        <begin position="227"/>
        <end position="248"/>
    </location>
</feature>
<feature type="transmembrane region" description="Helical" evidence="15">
    <location>
        <begin position="78"/>
        <end position="100"/>
    </location>
</feature>
<evidence type="ECO:0000256" key="2">
    <source>
        <dbReference type="ARBA" id="ARBA00006474"/>
    </source>
</evidence>
<feature type="region of interest" description="Disordered" evidence="14">
    <location>
        <begin position="414"/>
        <end position="463"/>
    </location>
</feature>
<keyword evidence="18" id="KW-1185">Reference proteome</keyword>
<evidence type="ECO:0000259" key="16">
    <source>
        <dbReference type="PROSITE" id="PS50901"/>
    </source>
</evidence>
<dbReference type="PANTHER" id="PTHR22683">
    <property type="entry name" value="SPORULATION PROTEIN RELATED"/>
    <property type="match status" value="1"/>
</dbReference>
<sequence length="1002" mass="107478">MAKNTYKQNAPAAPSRGNEPRPARNQARPTAEPPREAPREPRPSAPKATPKTPGRSVKLPAFKVGNVFGFLRDRRFQLFLGFFFLLSSIYLTIAFVSFVFTGHADQSVVEGLGSTPVKEAGQESGNWLGLVGAMLAQLLIYKGFGVAAFAVIPIVFFLGYKIVFRRAEVSLSYVLALCLFSMFWLSVLMGYVVLSLEAPDADPAMAHSLDFLSGGIGYEAASWLDSLLGWGTVLLLAFLLISFVVYFFNVTSLNLRRADDEDEETAAAVAPAMAANRVKNSAFLASAASAASYDDDEEEEEAAPEMILRRVGPVAGPAATPVAAAAQLVVEEADEAELELPVTDEPPFRSGPVGASGPAFSIATPEPAPVIAASAAAVPLTVAPAASLASAAATGAAAAASAVSSGPSFSIEIPSDPEPLSVAPSRIPTPLSMADLAGDNEAPLPATLPLPAPVPVRETAGPPLQIDTAPVELDPAAGADMASIAEDDEDMETMPTVNYDPTLDLSRYQYPTLELLNDYGQAKAQVSKEELEANKDRIVETLGHYKIGIASIKATIGPTVTLYEIVPEAGIKISKIKSLEDDIALSLAALGIRIIAPIPGKGTIGIEVPNTKKEMVSIRSVFATDKFINTEMDLPISFGRTITNEVFVVDLAKMPHLLMAGATGQGKSVGLNVILASLLYKRHPAQLKFVLVDPKKVELSIFNKIERHFLAKLPDTEEAIITDTKKVVNTLNSLCMEMDKRYDLLKDAGCRNLKEYNRKFVERRLNPKKGHRFMPFIVLVIDELADLMMTAGKEVETPIARLAQLARAIGIHLIVATQRPSVNVITGIIKANFPCRISFKVTSKIDSRTILDAGGADQLVGQGDMLISQGSDIIRVQCAFIDTPEVDRLCDFIGEQQGYPDAYLLPEVAGESGGGNGGDEDFDAASRDSMFEEAARVIVTHQQGSTSLLQRRLKLGYNRAGRLIDQLEHAGIVGPFEGSKAREVLIPDEYSLEQLLNNLPKS</sequence>
<evidence type="ECO:0000256" key="7">
    <source>
        <dbReference type="ARBA" id="ARBA00022829"/>
    </source>
</evidence>
<evidence type="ECO:0000256" key="8">
    <source>
        <dbReference type="ARBA" id="ARBA00022840"/>
    </source>
</evidence>
<feature type="domain" description="FtsK" evidence="16">
    <location>
        <begin position="643"/>
        <end position="848"/>
    </location>
</feature>
<gene>
    <name evidence="17" type="ORF">MUN80_16640</name>
</gene>
<dbReference type="SMART" id="SM00843">
    <property type="entry name" value="Ftsk_gamma"/>
    <property type="match status" value="1"/>
</dbReference>
<dbReference type="Gene3D" id="3.40.50.300">
    <property type="entry name" value="P-loop containing nucleotide triphosphate hydrolases"/>
    <property type="match status" value="1"/>
</dbReference>
<dbReference type="Pfam" id="PF17854">
    <property type="entry name" value="FtsK_alpha"/>
    <property type="match status" value="1"/>
</dbReference>
<keyword evidence="6 13" id="KW-0547">Nucleotide-binding</keyword>
<dbReference type="InterPro" id="IPR036388">
    <property type="entry name" value="WH-like_DNA-bd_sf"/>
</dbReference>
<dbReference type="PROSITE" id="PS50901">
    <property type="entry name" value="FTSK"/>
    <property type="match status" value="1"/>
</dbReference>
<dbReference type="PANTHER" id="PTHR22683:SF41">
    <property type="entry name" value="DNA TRANSLOCASE FTSK"/>
    <property type="match status" value="1"/>
</dbReference>
<keyword evidence="3" id="KW-1003">Cell membrane</keyword>
<dbReference type="InterPro" id="IPR036259">
    <property type="entry name" value="MFS_trans_sf"/>
</dbReference>
<dbReference type="InterPro" id="IPR002543">
    <property type="entry name" value="FtsK_dom"/>
</dbReference>
<dbReference type="Gene3D" id="3.30.980.40">
    <property type="match status" value="1"/>
</dbReference>
<dbReference type="Proteomes" id="UP000831785">
    <property type="component" value="Chromosome"/>
</dbReference>
<dbReference type="InterPro" id="IPR025199">
    <property type="entry name" value="FtsK_4TM"/>
</dbReference>
<dbReference type="InterPro" id="IPR018541">
    <property type="entry name" value="Ftsk_gamma"/>
</dbReference>
<evidence type="ECO:0000256" key="12">
    <source>
        <dbReference type="ARBA" id="ARBA00023306"/>
    </source>
</evidence>
<dbReference type="SUPFAM" id="SSF103473">
    <property type="entry name" value="MFS general substrate transporter"/>
    <property type="match status" value="1"/>
</dbReference>
<dbReference type="InterPro" id="IPR041027">
    <property type="entry name" value="FtsK_alpha"/>
</dbReference>